<keyword evidence="10" id="KW-1185">Reference proteome</keyword>
<dbReference type="HAMAP" id="MF_00210">
    <property type="entry name" value="EPSP_synth"/>
    <property type="match status" value="1"/>
</dbReference>
<gene>
    <name evidence="7 9" type="primary">aroA</name>
    <name evidence="9" type="ORF">JZ786_04750</name>
</gene>
<comment type="pathway">
    <text evidence="1 7">Metabolic intermediate biosynthesis; chorismate biosynthesis; chorismate from D-erythrose 4-phosphate and phosphoenolpyruvate: step 6/7.</text>
</comment>
<proteinExistence type="inferred from homology"/>
<feature type="binding site" evidence="7">
    <location>
        <position position="161"/>
    </location>
    <ligand>
        <name>3-phosphoshikimate</name>
        <dbReference type="ChEBI" id="CHEBI:145989"/>
    </ligand>
</feature>
<dbReference type="PIRSF" id="PIRSF000505">
    <property type="entry name" value="EPSPS"/>
    <property type="match status" value="1"/>
</dbReference>
<dbReference type="SUPFAM" id="SSF55205">
    <property type="entry name" value="EPT/RTPC-like"/>
    <property type="match status" value="1"/>
</dbReference>
<feature type="binding site" evidence="7">
    <location>
        <position position="163"/>
    </location>
    <ligand>
        <name>3-phosphoshikimate</name>
        <dbReference type="ChEBI" id="CHEBI:145989"/>
    </ligand>
</feature>
<evidence type="ECO:0000256" key="1">
    <source>
        <dbReference type="ARBA" id="ARBA00004811"/>
    </source>
</evidence>
<keyword evidence="4 7" id="KW-0808">Transferase</keyword>
<name>A0A9X7W4J6_9BACL</name>
<keyword evidence="5 7" id="KW-0057">Aromatic amino acid biosynthesis</keyword>
<feature type="binding site" evidence="7">
    <location>
        <position position="339"/>
    </location>
    <ligand>
        <name>3-phosphoshikimate</name>
        <dbReference type="ChEBI" id="CHEBI:145989"/>
    </ligand>
</feature>
<evidence type="ECO:0000256" key="3">
    <source>
        <dbReference type="ARBA" id="ARBA00022605"/>
    </source>
</evidence>
<dbReference type="EMBL" id="CP071182">
    <property type="protein sequence ID" value="QSO49688.1"/>
    <property type="molecule type" value="Genomic_DNA"/>
</dbReference>
<feature type="binding site" evidence="7">
    <location>
        <position position="14"/>
    </location>
    <ligand>
        <name>3-phosphoshikimate</name>
        <dbReference type="ChEBI" id="CHEBI:145989"/>
    </ligand>
</feature>
<evidence type="ECO:0000313" key="10">
    <source>
        <dbReference type="Proteomes" id="UP000663505"/>
    </source>
</evidence>
<comment type="function">
    <text evidence="7">Catalyzes the transfer of the enolpyruvyl moiety of phosphoenolpyruvate (PEP) to the 5-hydroxyl of shikimate-3-phosphate (S3P) to produce enolpyruvyl shikimate-3-phosphate and inorganic phosphate.</text>
</comment>
<evidence type="ECO:0000256" key="4">
    <source>
        <dbReference type="ARBA" id="ARBA00022679"/>
    </source>
</evidence>
<feature type="binding site" evidence="7">
    <location>
        <position position="115"/>
    </location>
    <ligand>
        <name>phosphoenolpyruvate</name>
        <dbReference type="ChEBI" id="CHEBI:58702"/>
    </ligand>
</feature>
<evidence type="ECO:0000259" key="8">
    <source>
        <dbReference type="Pfam" id="PF00275"/>
    </source>
</evidence>
<dbReference type="Pfam" id="PF00275">
    <property type="entry name" value="EPSP_synthase"/>
    <property type="match status" value="1"/>
</dbReference>
<dbReference type="InterPro" id="IPR013792">
    <property type="entry name" value="RNA3'P_cycl/enolpyr_Trfase_a/b"/>
</dbReference>
<comment type="caution">
    <text evidence="7">Lacks conserved residue(s) required for the propagation of feature annotation.</text>
</comment>
<dbReference type="EC" id="2.5.1.19" evidence="7"/>
<organism evidence="9 10">
    <name type="scientific">Alicyclobacillus mengziensis</name>
    <dbReference type="NCBI Taxonomy" id="2931921"/>
    <lineage>
        <taxon>Bacteria</taxon>
        <taxon>Bacillati</taxon>
        <taxon>Bacillota</taxon>
        <taxon>Bacilli</taxon>
        <taxon>Bacillales</taxon>
        <taxon>Alicyclobacillaceae</taxon>
        <taxon>Alicyclobacillus</taxon>
    </lineage>
</organism>
<dbReference type="GO" id="GO:0003866">
    <property type="term" value="F:3-phosphoshikimate 1-carboxyvinyltransferase activity"/>
    <property type="evidence" value="ECO:0007669"/>
    <property type="project" value="UniProtKB-UniRule"/>
</dbReference>
<feature type="binding site" evidence="7">
    <location>
        <position position="14"/>
    </location>
    <ligand>
        <name>phosphoenolpyruvate</name>
        <dbReference type="ChEBI" id="CHEBI:58702"/>
    </ligand>
</feature>
<dbReference type="Gene3D" id="3.65.10.10">
    <property type="entry name" value="Enolpyruvate transferase domain"/>
    <property type="match status" value="2"/>
</dbReference>
<evidence type="ECO:0000256" key="6">
    <source>
        <dbReference type="ARBA" id="ARBA00044633"/>
    </source>
</evidence>
<comment type="subunit">
    <text evidence="7">Monomer.</text>
</comment>
<comment type="subcellular location">
    <subcellularLocation>
        <location evidence="7">Cytoplasm</location>
    </subcellularLocation>
</comment>
<dbReference type="GO" id="GO:0009423">
    <property type="term" value="P:chorismate biosynthetic process"/>
    <property type="evidence" value="ECO:0007669"/>
    <property type="project" value="UniProtKB-UniRule"/>
</dbReference>
<feature type="domain" description="Enolpyruvate transferase" evidence="8">
    <location>
        <begin position="4"/>
        <end position="418"/>
    </location>
</feature>
<keyword evidence="7" id="KW-0963">Cytoplasm</keyword>
<dbReference type="GO" id="GO:0005737">
    <property type="term" value="C:cytoplasm"/>
    <property type="evidence" value="ECO:0007669"/>
    <property type="project" value="UniProtKB-SubCell"/>
</dbReference>
<feature type="binding site" evidence="7">
    <location>
        <position position="384"/>
    </location>
    <ligand>
        <name>phosphoenolpyruvate</name>
        <dbReference type="ChEBI" id="CHEBI:58702"/>
    </ligand>
</feature>
<sequence length="430" mass="45966">MGSIDTNVEISGSKSLTNRALILAALAEASSVSEVRGILHCDDSHWCISALRTLGTHIDIEGTTVKVHGCGGSWPVTNAEVYTGSSGTLSRFLPPALATGEGKFTLQASEQMSRRPVGPLLDALSTLGARVEFLQEPGYYPFVLHAQGLEGLEVEVPGNVSSQYLSGLLMAAPLAKGPVTVKLQGSLVQPAYIDLTIRLMHDFGVSVESVTTDENTEETSAFLVTPQAYTARTVTLEADASTAGYFFAAAALTKGRVRVTNLDSRTVQPDIKLLEVLERMGAKVLRGEGWTEIQGPDKLRGGFSVSLHEFSDQALTVGALAVFADAPVTVTDVAHIRKHESDRIAALHECLTRLDIRMDETLDGFTVYPGPVNPARLPTFDDHRVAMSMSLIGAVVPGIELLNPGCVSKTCPDFFERWAAIGVGVEMLDS</sequence>
<dbReference type="KEGG" id="afx:JZ786_04750"/>
<dbReference type="InterPro" id="IPR036968">
    <property type="entry name" value="Enolpyruvate_Tfrase_sf"/>
</dbReference>
<dbReference type="AlphaFoldDB" id="A0A9X7W4J6"/>
<dbReference type="GO" id="GO:0008652">
    <property type="term" value="P:amino acid biosynthetic process"/>
    <property type="evidence" value="ECO:0007669"/>
    <property type="project" value="UniProtKB-KW"/>
</dbReference>
<reference evidence="9 10" key="1">
    <citation type="submission" date="2021-02" db="EMBL/GenBank/DDBJ databases">
        <title>Alicyclobacillus curvatus sp. nov. and Alicyclobacillus mengziensis sp. nov., two acidophilic bacteria isolated from acid mine drainage.</title>
        <authorList>
            <person name="Huang Y."/>
        </authorList>
    </citation>
    <scope>NUCLEOTIDE SEQUENCE [LARGE SCALE GENOMIC DNA]</scope>
    <source>
        <strain evidence="9 10">S30H14</strain>
    </source>
</reference>
<evidence type="ECO:0000256" key="2">
    <source>
        <dbReference type="ARBA" id="ARBA00009948"/>
    </source>
</evidence>
<evidence type="ECO:0000313" key="9">
    <source>
        <dbReference type="EMBL" id="QSO49688.1"/>
    </source>
</evidence>
<dbReference type="InterPro" id="IPR001986">
    <property type="entry name" value="Enolpyruvate_Tfrase_dom"/>
</dbReference>
<accession>A0A9X7W4J6</accession>
<feature type="binding site" evidence="7">
    <location>
        <position position="343"/>
    </location>
    <ligand>
        <name>phosphoenolpyruvate</name>
        <dbReference type="ChEBI" id="CHEBI:58702"/>
    </ligand>
</feature>
<dbReference type="InterPro" id="IPR006264">
    <property type="entry name" value="EPSP_synthase"/>
</dbReference>
<evidence type="ECO:0000256" key="7">
    <source>
        <dbReference type="HAMAP-Rule" id="MF_00210"/>
    </source>
</evidence>
<feature type="binding site" evidence="7">
    <location>
        <position position="312"/>
    </location>
    <ligand>
        <name>3-phosphoshikimate</name>
        <dbReference type="ChEBI" id="CHEBI:145989"/>
    </ligand>
</feature>
<dbReference type="PANTHER" id="PTHR21090:SF5">
    <property type="entry name" value="PENTAFUNCTIONAL AROM POLYPEPTIDE"/>
    <property type="match status" value="1"/>
</dbReference>
<dbReference type="NCBIfam" id="TIGR01356">
    <property type="entry name" value="aroA"/>
    <property type="match status" value="1"/>
</dbReference>
<feature type="binding site" evidence="7">
    <location>
        <position position="87"/>
    </location>
    <ligand>
        <name>phosphoenolpyruvate</name>
        <dbReference type="ChEBI" id="CHEBI:58702"/>
    </ligand>
</feature>
<feature type="binding site" evidence="7">
    <location>
        <position position="19"/>
    </location>
    <ligand>
        <name>3-phosphoshikimate</name>
        <dbReference type="ChEBI" id="CHEBI:145989"/>
    </ligand>
</feature>
<evidence type="ECO:0000256" key="5">
    <source>
        <dbReference type="ARBA" id="ARBA00023141"/>
    </source>
</evidence>
<dbReference type="CDD" id="cd01556">
    <property type="entry name" value="EPSP_synthase"/>
    <property type="match status" value="1"/>
</dbReference>
<protein>
    <recommendedName>
        <fullName evidence="7">3-phosphoshikimate 1-carboxyvinyltransferase</fullName>
        <ecNumber evidence="7">2.5.1.19</ecNumber>
    </recommendedName>
    <alternativeName>
        <fullName evidence="7">5-enolpyruvylshikimate-3-phosphate synthase</fullName>
        <shortName evidence="7">EPSP synthase</shortName>
        <shortName evidence="7">EPSPS</shortName>
    </alternativeName>
</protein>
<dbReference type="PANTHER" id="PTHR21090">
    <property type="entry name" value="AROM/DEHYDROQUINATE SYNTHASE"/>
    <property type="match status" value="1"/>
</dbReference>
<dbReference type="Proteomes" id="UP000663505">
    <property type="component" value="Chromosome"/>
</dbReference>
<feature type="binding site" evidence="7">
    <location>
        <position position="162"/>
    </location>
    <ligand>
        <name>3-phosphoshikimate</name>
        <dbReference type="ChEBI" id="CHEBI:145989"/>
    </ligand>
</feature>
<feature type="binding site" evidence="7">
    <location>
        <position position="409"/>
    </location>
    <ligand>
        <name>phosphoenolpyruvate</name>
        <dbReference type="ChEBI" id="CHEBI:58702"/>
    </ligand>
</feature>
<feature type="active site" description="Proton acceptor" evidence="7">
    <location>
        <position position="312"/>
    </location>
</feature>
<keyword evidence="3 7" id="KW-0028">Amino-acid biosynthesis</keyword>
<comment type="similarity">
    <text evidence="2 7">Belongs to the EPSP synthase family.</text>
</comment>
<comment type="catalytic activity">
    <reaction evidence="6">
        <text>3-phosphoshikimate + phosphoenolpyruvate = 5-O-(1-carboxyvinyl)-3-phosphoshikimate + phosphate</text>
        <dbReference type="Rhea" id="RHEA:21256"/>
        <dbReference type="ChEBI" id="CHEBI:43474"/>
        <dbReference type="ChEBI" id="CHEBI:57701"/>
        <dbReference type="ChEBI" id="CHEBI:58702"/>
        <dbReference type="ChEBI" id="CHEBI:145989"/>
        <dbReference type="EC" id="2.5.1.19"/>
    </reaction>
    <physiologicalReaction direction="left-to-right" evidence="6">
        <dbReference type="Rhea" id="RHEA:21257"/>
    </physiologicalReaction>
</comment>
<feature type="binding site" evidence="7">
    <location>
        <position position="163"/>
    </location>
    <ligand>
        <name>phosphoenolpyruvate</name>
        <dbReference type="ChEBI" id="CHEBI:58702"/>
    </ligand>
</feature>
<dbReference type="GO" id="GO:0009073">
    <property type="term" value="P:aromatic amino acid family biosynthetic process"/>
    <property type="evidence" value="ECO:0007669"/>
    <property type="project" value="UniProtKB-KW"/>
</dbReference>
<feature type="binding site" evidence="7">
    <location>
        <position position="15"/>
    </location>
    <ligand>
        <name>3-phosphoshikimate</name>
        <dbReference type="ChEBI" id="CHEBI:145989"/>
    </ligand>
</feature>